<evidence type="ECO:0000313" key="2">
    <source>
        <dbReference type="EMBL" id="EWG37820.1"/>
    </source>
</evidence>
<gene>
    <name evidence="2" type="ORF">FVEG_14800</name>
</gene>
<evidence type="ECO:0008006" key="4">
    <source>
        <dbReference type="Google" id="ProtNLM"/>
    </source>
</evidence>
<dbReference type="EMBL" id="DS022242">
    <property type="protein sequence ID" value="EWG37820.1"/>
    <property type="molecule type" value="Genomic_DNA"/>
</dbReference>
<dbReference type="RefSeq" id="XP_018744011.1">
    <property type="nucleotide sequence ID" value="XM_018903791.1"/>
</dbReference>
<name>W7LQN2_GIBM7</name>
<dbReference type="EMBL" id="CM000578">
    <property type="protein sequence ID" value="EWG37820.1"/>
    <property type="molecule type" value="Genomic_DNA"/>
</dbReference>
<dbReference type="GeneID" id="30071676"/>
<proteinExistence type="predicted"/>
<feature type="signal peptide" evidence="1">
    <location>
        <begin position="1"/>
        <end position="43"/>
    </location>
</feature>
<reference evidence="2 3" key="1">
    <citation type="journal article" date="2010" name="Nature">
        <title>Comparative genomics reveals mobile pathogenicity chromosomes in Fusarium.</title>
        <authorList>
            <person name="Ma L.J."/>
            <person name="van der Does H.C."/>
            <person name="Borkovich K.A."/>
            <person name="Coleman J.J."/>
            <person name="Daboussi M.J."/>
            <person name="Di Pietro A."/>
            <person name="Dufresne M."/>
            <person name="Freitag M."/>
            <person name="Grabherr M."/>
            <person name="Henrissat B."/>
            <person name="Houterman P.M."/>
            <person name="Kang S."/>
            <person name="Shim W.B."/>
            <person name="Woloshuk C."/>
            <person name="Xie X."/>
            <person name="Xu J.R."/>
            <person name="Antoniw J."/>
            <person name="Baker S.E."/>
            <person name="Bluhm B.H."/>
            <person name="Breakspear A."/>
            <person name="Brown D.W."/>
            <person name="Butchko R.A."/>
            <person name="Chapman S."/>
            <person name="Coulson R."/>
            <person name="Coutinho P.M."/>
            <person name="Danchin E.G."/>
            <person name="Diener A."/>
            <person name="Gale L.R."/>
            <person name="Gardiner D.M."/>
            <person name="Goff S."/>
            <person name="Hammond-Kosack K.E."/>
            <person name="Hilburn K."/>
            <person name="Hua-Van A."/>
            <person name="Jonkers W."/>
            <person name="Kazan K."/>
            <person name="Kodira C.D."/>
            <person name="Koehrsen M."/>
            <person name="Kumar L."/>
            <person name="Lee Y.H."/>
            <person name="Li L."/>
            <person name="Manners J.M."/>
            <person name="Miranda-Saavedra D."/>
            <person name="Mukherjee M."/>
            <person name="Park G."/>
            <person name="Park J."/>
            <person name="Park S.Y."/>
            <person name="Proctor R.H."/>
            <person name="Regev A."/>
            <person name="Ruiz-Roldan M.C."/>
            <person name="Sain D."/>
            <person name="Sakthikumar S."/>
            <person name="Sykes S."/>
            <person name="Schwartz D.C."/>
            <person name="Turgeon B.G."/>
            <person name="Wapinski I."/>
            <person name="Yoder O."/>
            <person name="Young S."/>
            <person name="Zeng Q."/>
            <person name="Zhou S."/>
            <person name="Galagan J."/>
            <person name="Cuomo C.A."/>
            <person name="Kistler H.C."/>
            <person name="Rep M."/>
        </authorList>
    </citation>
    <scope>NUCLEOTIDE SEQUENCE [LARGE SCALE GENOMIC DNA]</scope>
    <source>
        <strain evidence="3">M3125 / FGSC 7600</strain>
    </source>
</reference>
<feature type="chain" id="PRO_5004895748" description="Secreted protein" evidence="1">
    <location>
        <begin position="44"/>
        <end position="122"/>
    </location>
</feature>
<keyword evidence="3" id="KW-1185">Reference proteome</keyword>
<accession>W7LQN2</accession>
<dbReference type="AlphaFoldDB" id="W7LQN2"/>
<evidence type="ECO:0000256" key="1">
    <source>
        <dbReference type="SAM" id="SignalP"/>
    </source>
</evidence>
<evidence type="ECO:0000313" key="3">
    <source>
        <dbReference type="Proteomes" id="UP000009096"/>
    </source>
</evidence>
<organism evidence="2 3">
    <name type="scientific">Gibberella moniliformis (strain M3125 / FGSC 7600)</name>
    <name type="common">Maize ear and stalk rot fungus</name>
    <name type="synonym">Fusarium verticillioides</name>
    <dbReference type="NCBI Taxonomy" id="334819"/>
    <lineage>
        <taxon>Eukaryota</taxon>
        <taxon>Fungi</taxon>
        <taxon>Dikarya</taxon>
        <taxon>Ascomycota</taxon>
        <taxon>Pezizomycotina</taxon>
        <taxon>Sordariomycetes</taxon>
        <taxon>Hypocreomycetidae</taxon>
        <taxon>Hypocreales</taxon>
        <taxon>Nectriaceae</taxon>
        <taxon>Fusarium</taxon>
        <taxon>Fusarium fujikuroi species complex</taxon>
    </lineage>
</organism>
<keyword evidence="1" id="KW-0732">Signal</keyword>
<dbReference type="Proteomes" id="UP000009096">
    <property type="component" value="Chromosome 1"/>
</dbReference>
<dbReference type="VEuPathDB" id="FungiDB:FVEG_14800"/>
<protein>
    <recommendedName>
        <fullName evidence="4">Secreted protein</fullName>
    </recommendedName>
</protein>
<sequence>MAELMVHLLLTAIYSQTFRKRLQCVRLMLILELFLAQEPTVLAKGWVPSSRLHRLTPPAAEMIALSVKTWSITQLLGYSYYYCRHTKIESHHPIQHRLKACSWPVCHSPSLFSFRVSLYYFV</sequence>
<dbReference type="KEGG" id="fvr:FVEG_14800"/>